<evidence type="ECO:0008006" key="5">
    <source>
        <dbReference type="Google" id="ProtNLM"/>
    </source>
</evidence>
<feature type="compositionally biased region" description="Basic residues" evidence="2">
    <location>
        <begin position="399"/>
        <end position="411"/>
    </location>
</feature>
<evidence type="ECO:0000313" key="3">
    <source>
        <dbReference type="EMBL" id="CUM96170.1"/>
    </source>
</evidence>
<reference evidence="3 4" key="1">
    <citation type="submission" date="2015-09" db="EMBL/GenBank/DDBJ databases">
        <authorList>
            <consortium name="Pathogen Informatics"/>
        </authorList>
    </citation>
    <scope>NUCLEOTIDE SEQUENCE [LARGE SCALE GENOMIC DNA]</scope>
    <source>
        <strain evidence="3 4">2789STDY5834968</strain>
    </source>
</reference>
<keyword evidence="1" id="KW-0175">Coiled coil</keyword>
<feature type="compositionally biased region" description="Basic residues" evidence="2">
    <location>
        <begin position="1"/>
        <end position="12"/>
    </location>
</feature>
<feature type="region of interest" description="Disordered" evidence="2">
    <location>
        <begin position="382"/>
        <end position="411"/>
    </location>
</feature>
<name>A0A173T0Y6_9FIRM</name>
<dbReference type="OrthoDB" id="9778608at2"/>
<dbReference type="Proteomes" id="UP000095673">
    <property type="component" value="Unassembled WGS sequence"/>
</dbReference>
<feature type="compositionally biased region" description="Basic and acidic residues" evidence="2">
    <location>
        <begin position="382"/>
        <end position="398"/>
    </location>
</feature>
<dbReference type="RefSeq" id="WP_055163297.1">
    <property type="nucleotide sequence ID" value="NZ_CYXM01000005.1"/>
</dbReference>
<dbReference type="AlphaFoldDB" id="A0A173T0Y6"/>
<dbReference type="EMBL" id="CYXM01000005">
    <property type="protein sequence ID" value="CUM96170.1"/>
    <property type="molecule type" value="Genomic_DNA"/>
</dbReference>
<evidence type="ECO:0000313" key="4">
    <source>
        <dbReference type="Proteomes" id="UP000095673"/>
    </source>
</evidence>
<feature type="region of interest" description="Disordered" evidence="2">
    <location>
        <begin position="1"/>
        <end position="26"/>
    </location>
</feature>
<protein>
    <recommendedName>
        <fullName evidence="5">Serine/arginine repetitive matrix protein 2</fullName>
    </recommendedName>
</protein>
<organism evidence="3 4">
    <name type="scientific">Agathobacter rectalis</name>
    <dbReference type="NCBI Taxonomy" id="39491"/>
    <lineage>
        <taxon>Bacteria</taxon>
        <taxon>Bacillati</taxon>
        <taxon>Bacillota</taxon>
        <taxon>Clostridia</taxon>
        <taxon>Lachnospirales</taxon>
        <taxon>Lachnospiraceae</taxon>
        <taxon>Agathobacter</taxon>
    </lineage>
</organism>
<proteinExistence type="predicted"/>
<gene>
    <name evidence="3" type="ORF">ERS852580_01342</name>
</gene>
<feature type="coiled-coil region" evidence="1">
    <location>
        <begin position="251"/>
        <end position="285"/>
    </location>
</feature>
<evidence type="ECO:0000256" key="2">
    <source>
        <dbReference type="SAM" id="MobiDB-lite"/>
    </source>
</evidence>
<accession>A0A173T0Y6</accession>
<evidence type="ECO:0000256" key="1">
    <source>
        <dbReference type="SAM" id="Coils"/>
    </source>
</evidence>
<dbReference type="Gene3D" id="3.30.930.30">
    <property type="match status" value="1"/>
</dbReference>
<sequence length="411" mass="48148">MKLTRHNGRSGKHGTYNPKHNDRTFDVSNSEHIDEERAKHNVYWDCFNGYRTFAEKQVQSELADTFEEVEELFYSAKYGAYVEAQNARNDKNRHSERNRTTTDLLKDKRTCPEETIYQIGKMGDHVSPDVLLKVVTDFFVEMERRFGSHVHILDWALHLDEATPHIQERHVFDCENRYGEICPQQEKALEALGFELPDPTKKQGRHNNRKMTFDSACRAMLFDIAKRHGLHLEQEPEYGGRAYLEKQDFILAKQKEQLEVQEQRLEELTLKIEDVETLIDDVADIAYDKAVEVVTDTVRVETHKEDIRLIEETKTWLQSPERKAPKKERDYAISRLDGVIGKIKNAMQSALQKIQSRLLSPEVKKTSKEQIKEKVKPSILARLERNKELAKQENEARRSEHRPHKKQNMEL</sequence>